<dbReference type="AlphaFoldDB" id="A0A3N4LT12"/>
<gene>
    <name evidence="1" type="ORF">L211DRAFT_74597</name>
</gene>
<evidence type="ECO:0000313" key="2">
    <source>
        <dbReference type="Proteomes" id="UP000267821"/>
    </source>
</evidence>
<protein>
    <submittedName>
        <fullName evidence="1">Uncharacterized protein</fullName>
    </submittedName>
</protein>
<keyword evidence="2" id="KW-1185">Reference proteome</keyword>
<dbReference type="EMBL" id="ML121536">
    <property type="protein sequence ID" value="RPB26064.1"/>
    <property type="molecule type" value="Genomic_DNA"/>
</dbReference>
<proteinExistence type="predicted"/>
<reference evidence="1 2" key="1">
    <citation type="journal article" date="2018" name="Nat. Ecol. Evol.">
        <title>Pezizomycetes genomes reveal the molecular basis of ectomycorrhizal truffle lifestyle.</title>
        <authorList>
            <person name="Murat C."/>
            <person name="Payen T."/>
            <person name="Noel B."/>
            <person name="Kuo A."/>
            <person name="Morin E."/>
            <person name="Chen J."/>
            <person name="Kohler A."/>
            <person name="Krizsan K."/>
            <person name="Balestrini R."/>
            <person name="Da Silva C."/>
            <person name="Montanini B."/>
            <person name="Hainaut M."/>
            <person name="Levati E."/>
            <person name="Barry K.W."/>
            <person name="Belfiori B."/>
            <person name="Cichocki N."/>
            <person name="Clum A."/>
            <person name="Dockter R.B."/>
            <person name="Fauchery L."/>
            <person name="Guy J."/>
            <person name="Iotti M."/>
            <person name="Le Tacon F."/>
            <person name="Lindquist E.A."/>
            <person name="Lipzen A."/>
            <person name="Malagnac F."/>
            <person name="Mello A."/>
            <person name="Molinier V."/>
            <person name="Miyauchi S."/>
            <person name="Poulain J."/>
            <person name="Riccioni C."/>
            <person name="Rubini A."/>
            <person name="Sitrit Y."/>
            <person name="Splivallo R."/>
            <person name="Traeger S."/>
            <person name="Wang M."/>
            <person name="Zifcakova L."/>
            <person name="Wipf D."/>
            <person name="Zambonelli A."/>
            <person name="Paolocci F."/>
            <person name="Nowrousian M."/>
            <person name="Ottonello S."/>
            <person name="Baldrian P."/>
            <person name="Spatafora J.W."/>
            <person name="Henrissat B."/>
            <person name="Nagy L.G."/>
            <person name="Aury J.M."/>
            <person name="Wincker P."/>
            <person name="Grigoriev I.V."/>
            <person name="Bonfante P."/>
            <person name="Martin F.M."/>
        </authorList>
    </citation>
    <scope>NUCLEOTIDE SEQUENCE [LARGE SCALE GENOMIC DNA]</scope>
    <source>
        <strain evidence="1 2">ATCC MYA-4762</strain>
    </source>
</reference>
<name>A0A3N4LT12_9PEZI</name>
<organism evidence="1 2">
    <name type="scientific">Terfezia boudieri ATCC MYA-4762</name>
    <dbReference type="NCBI Taxonomy" id="1051890"/>
    <lineage>
        <taxon>Eukaryota</taxon>
        <taxon>Fungi</taxon>
        <taxon>Dikarya</taxon>
        <taxon>Ascomycota</taxon>
        <taxon>Pezizomycotina</taxon>
        <taxon>Pezizomycetes</taxon>
        <taxon>Pezizales</taxon>
        <taxon>Pezizaceae</taxon>
        <taxon>Terfezia</taxon>
    </lineage>
</organism>
<dbReference type="Proteomes" id="UP000267821">
    <property type="component" value="Unassembled WGS sequence"/>
</dbReference>
<evidence type="ECO:0000313" key="1">
    <source>
        <dbReference type="EMBL" id="RPB26064.1"/>
    </source>
</evidence>
<dbReference type="InParanoid" id="A0A3N4LT12"/>
<sequence length="155" mass="17312">MQHGSAESESSLLACLYQQYPCLLCSWFASSFMLLRNSANVSVAPDYIGVTTALRRLWSSGPFSAAADHHQRMPAQVQGRPSLTQPRCVNCCKCSRPVVMFAGRSWSSRRPPVFECIHLLLKICKANIPYIPKISQHINFSQTRKPIEEGGKIKS</sequence>
<accession>A0A3N4LT12</accession>